<gene>
    <name evidence="2" type="ORF">UT34_C0001G0230</name>
</gene>
<dbReference type="EMBL" id="LBWK01000001">
    <property type="protein sequence ID" value="KKR06190.1"/>
    <property type="molecule type" value="Genomic_DNA"/>
</dbReference>
<organism evidence="2 3">
    <name type="scientific">candidate division WS6 bacterium GW2011_GWF2_39_15</name>
    <dbReference type="NCBI Taxonomy" id="1619100"/>
    <lineage>
        <taxon>Bacteria</taxon>
        <taxon>Candidatus Dojkabacteria</taxon>
    </lineage>
</organism>
<evidence type="ECO:0008006" key="4">
    <source>
        <dbReference type="Google" id="ProtNLM"/>
    </source>
</evidence>
<feature type="compositionally biased region" description="Basic residues" evidence="1">
    <location>
        <begin position="34"/>
        <end position="51"/>
    </location>
</feature>
<dbReference type="InterPro" id="IPR037229">
    <property type="entry name" value="Ribosomal_bL35_sf"/>
</dbReference>
<evidence type="ECO:0000256" key="1">
    <source>
        <dbReference type="SAM" id="MobiDB-lite"/>
    </source>
</evidence>
<proteinExistence type="predicted"/>
<evidence type="ECO:0000313" key="3">
    <source>
        <dbReference type="Proteomes" id="UP000034799"/>
    </source>
</evidence>
<dbReference type="Gene3D" id="4.10.410.60">
    <property type="match status" value="1"/>
</dbReference>
<reference evidence="2 3" key="1">
    <citation type="journal article" date="2015" name="Nature">
        <title>rRNA introns, odd ribosomes, and small enigmatic genomes across a large radiation of phyla.</title>
        <authorList>
            <person name="Brown C.T."/>
            <person name="Hug L.A."/>
            <person name="Thomas B.C."/>
            <person name="Sharon I."/>
            <person name="Castelle C.J."/>
            <person name="Singh A."/>
            <person name="Wilkins M.J."/>
            <person name="Williams K.H."/>
            <person name="Banfield J.F."/>
        </authorList>
    </citation>
    <scope>NUCLEOTIDE SEQUENCE [LARGE SCALE GENOMIC DNA]</scope>
</reference>
<comment type="caution">
    <text evidence="2">The sequence shown here is derived from an EMBL/GenBank/DDBJ whole genome shotgun (WGS) entry which is preliminary data.</text>
</comment>
<feature type="region of interest" description="Disordered" evidence="1">
    <location>
        <begin position="34"/>
        <end position="56"/>
    </location>
</feature>
<dbReference type="Proteomes" id="UP000034799">
    <property type="component" value="Unassembled WGS sequence"/>
</dbReference>
<dbReference type="STRING" id="1619100.UT34_C0001G0230"/>
<name>A0A0G0Q6Z7_9BACT</name>
<dbReference type="SUPFAM" id="SSF143034">
    <property type="entry name" value="L35p-like"/>
    <property type="match status" value="1"/>
</dbReference>
<sequence length="70" mass="8226">MARQRTRKTAIKRVRATNPKGNRKAKLMYSKTAQHHLMTKRSARVKRRKPNKAVASKNNARNFRKIIKNI</sequence>
<evidence type="ECO:0000313" key="2">
    <source>
        <dbReference type="EMBL" id="KKR06190.1"/>
    </source>
</evidence>
<protein>
    <recommendedName>
        <fullName evidence="4">50S ribosomal protein L35</fullName>
    </recommendedName>
</protein>
<dbReference type="AlphaFoldDB" id="A0A0G0Q6Z7"/>
<accession>A0A0G0Q6Z7</accession>